<accession>A0AAU8IJV9</accession>
<dbReference type="InterPro" id="IPR009384">
    <property type="entry name" value="SwrD-like"/>
</dbReference>
<proteinExistence type="predicted"/>
<name>A0AAU8IJV9_9BACL</name>
<protein>
    <submittedName>
        <fullName evidence="1">Flagellar FlbD family protein</fullName>
    </submittedName>
</protein>
<reference evidence="1" key="1">
    <citation type="submission" date="2024-06" db="EMBL/GenBank/DDBJ databases">
        <authorList>
            <person name="Fan A."/>
            <person name="Zhang F.Y."/>
            <person name="Zhang L."/>
        </authorList>
    </citation>
    <scope>NUCLEOTIDE SEQUENCE</scope>
    <source>
        <strain evidence="1">Y61</strain>
    </source>
</reference>
<dbReference type="Pfam" id="PF06289">
    <property type="entry name" value="FlbD"/>
    <property type="match status" value="1"/>
</dbReference>
<dbReference type="PANTHER" id="PTHR39185:SF1">
    <property type="entry name" value="SWARMING MOTILITY PROTEIN SWRD"/>
    <property type="match status" value="1"/>
</dbReference>
<dbReference type="EMBL" id="CP159510">
    <property type="protein sequence ID" value="XCJ18391.1"/>
    <property type="molecule type" value="Genomic_DNA"/>
</dbReference>
<gene>
    <name evidence="1" type="ORF">ABNN70_10100</name>
</gene>
<dbReference type="PANTHER" id="PTHR39185">
    <property type="entry name" value="SWARMING MOTILITY PROTEIN SWRD"/>
    <property type="match status" value="1"/>
</dbReference>
<keyword evidence="1" id="KW-0282">Flagellum</keyword>
<evidence type="ECO:0000313" key="1">
    <source>
        <dbReference type="EMBL" id="XCJ18391.1"/>
    </source>
</evidence>
<keyword evidence="1" id="KW-0966">Cell projection</keyword>
<dbReference type="RefSeq" id="WP_129929285.1">
    <property type="nucleotide sequence ID" value="NZ_CP159510.1"/>
</dbReference>
<keyword evidence="1" id="KW-0969">Cilium</keyword>
<sequence>MIHLTKFNGQTFILNAFLIEQIESLPDTTITLTSGKKLVVREGAEEVSRKVTLFLKQMSWLQAVHAEEGVLKCSKAKE</sequence>
<dbReference type="AlphaFoldDB" id="A0AAU8IJV9"/>
<organism evidence="1">
    <name type="scientific">Sporolactobacillus sp. Y61</name>
    <dbReference type="NCBI Taxonomy" id="3160863"/>
    <lineage>
        <taxon>Bacteria</taxon>
        <taxon>Bacillati</taxon>
        <taxon>Bacillota</taxon>
        <taxon>Bacilli</taxon>
        <taxon>Bacillales</taxon>
        <taxon>Sporolactobacillaceae</taxon>
        <taxon>Sporolactobacillus</taxon>
    </lineage>
</organism>